<dbReference type="InterPro" id="IPR051620">
    <property type="entry name" value="ORF904-like_C"/>
</dbReference>
<feature type="domain" description="DNA primase/polymerase bifunctional N-terminal" evidence="4">
    <location>
        <begin position="25"/>
        <end position="175"/>
    </location>
</feature>
<evidence type="ECO:0000313" key="5">
    <source>
        <dbReference type="EMBL" id="SJN44767.1"/>
    </source>
</evidence>
<dbReference type="GO" id="GO:0016787">
    <property type="term" value="F:hydrolase activity"/>
    <property type="evidence" value="ECO:0007669"/>
    <property type="project" value="UniProtKB-KW"/>
</dbReference>
<dbReference type="RefSeq" id="WP_087132761.1">
    <property type="nucleotide sequence ID" value="NZ_FUKO01000034.1"/>
</dbReference>
<dbReference type="InterPro" id="IPR014820">
    <property type="entry name" value="PriCT_1"/>
</dbReference>
<keyword evidence="1" id="KW-0378">Hydrolase</keyword>
<dbReference type="Pfam" id="PF08708">
    <property type="entry name" value="PriCT_1"/>
    <property type="match status" value="1"/>
</dbReference>
<evidence type="ECO:0000256" key="1">
    <source>
        <dbReference type="ARBA" id="ARBA00022801"/>
    </source>
</evidence>
<dbReference type="SMART" id="SM00942">
    <property type="entry name" value="PriCT_1"/>
    <property type="match status" value="1"/>
</dbReference>
<gene>
    <name evidence="5" type="ORF">FM104_13575</name>
</gene>
<dbReference type="AlphaFoldDB" id="A0A1R4KKR6"/>
<sequence length="306" mass="32818">MTAVHSAFSSVMARMPGTATSKQTALVLAAAGVPVFPVAAESKRPLTRRGFHDASADPGQLRSWWSAHPRANLAIPTGKTSGVVVVDVDVHGQVNGYDALNRAHVAGLVAGWEMTVRSPSGGLHLYFHASSSDQQRSWQAARAGIDFRGDGGYIIVPPSARMIEGERTAYVIDRINSEQRFMLDAERLRDFLDPQPAIHRSDPAIDQPFAVERLAAWVARRQEGERNHGLFWAACKMAEHDVPAGSALEALTVAGGSAGLTDREISTTVRSAYRSVHGSQPSGARASSLPQPDRAPPCNSQSRVLA</sequence>
<dbReference type="OrthoDB" id="3218228at2"/>
<evidence type="ECO:0000259" key="3">
    <source>
        <dbReference type="SMART" id="SM00942"/>
    </source>
</evidence>
<protein>
    <submittedName>
        <fullName evidence="5">Phage replication protein # ACLAME 208</fullName>
    </submittedName>
</protein>
<keyword evidence="6" id="KW-1185">Reference proteome</keyword>
<dbReference type="Pfam" id="PF09250">
    <property type="entry name" value="Prim-Pol"/>
    <property type="match status" value="1"/>
</dbReference>
<dbReference type="Proteomes" id="UP000196320">
    <property type="component" value="Unassembled WGS sequence"/>
</dbReference>
<reference evidence="5 6" key="1">
    <citation type="submission" date="2017-02" db="EMBL/GenBank/DDBJ databases">
        <authorList>
            <person name="Peterson S.W."/>
        </authorList>
    </citation>
    <scope>NUCLEOTIDE SEQUENCE [LARGE SCALE GENOMIC DNA]</scope>
    <source>
        <strain evidence="5 6">B Mb 05.01</strain>
    </source>
</reference>
<dbReference type="PANTHER" id="PTHR35372">
    <property type="entry name" value="ATP BINDING PROTEIN-RELATED"/>
    <property type="match status" value="1"/>
</dbReference>
<evidence type="ECO:0000256" key="2">
    <source>
        <dbReference type="SAM" id="MobiDB-lite"/>
    </source>
</evidence>
<proteinExistence type="predicted"/>
<dbReference type="SMART" id="SM00943">
    <property type="entry name" value="Prim-Pol"/>
    <property type="match status" value="1"/>
</dbReference>
<organism evidence="5 6">
    <name type="scientific">Microbacterium esteraromaticum</name>
    <dbReference type="NCBI Taxonomy" id="57043"/>
    <lineage>
        <taxon>Bacteria</taxon>
        <taxon>Bacillati</taxon>
        <taxon>Actinomycetota</taxon>
        <taxon>Actinomycetes</taxon>
        <taxon>Micrococcales</taxon>
        <taxon>Microbacteriaceae</taxon>
        <taxon>Microbacterium</taxon>
    </lineage>
</organism>
<dbReference type="CDD" id="cd04859">
    <property type="entry name" value="Prim_Pol"/>
    <property type="match status" value="1"/>
</dbReference>
<dbReference type="EMBL" id="FUKO01000034">
    <property type="protein sequence ID" value="SJN44767.1"/>
    <property type="molecule type" value="Genomic_DNA"/>
</dbReference>
<dbReference type="SUPFAM" id="SSF56747">
    <property type="entry name" value="Prim-pol domain"/>
    <property type="match status" value="1"/>
</dbReference>
<evidence type="ECO:0000313" key="6">
    <source>
        <dbReference type="Proteomes" id="UP000196320"/>
    </source>
</evidence>
<dbReference type="InterPro" id="IPR015330">
    <property type="entry name" value="DNA_primase/pol_bifunc_N"/>
</dbReference>
<evidence type="ECO:0000259" key="4">
    <source>
        <dbReference type="SMART" id="SM00943"/>
    </source>
</evidence>
<accession>A0A1R4KKR6</accession>
<feature type="domain" description="Primase C-terminal 1" evidence="3">
    <location>
        <begin position="215"/>
        <end position="278"/>
    </location>
</feature>
<dbReference type="PANTHER" id="PTHR35372:SF2">
    <property type="entry name" value="SF3 HELICASE DOMAIN-CONTAINING PROTEIN"/>
    <property type="match status" value="1"/>
</dbReference>
<name>A0A1R4KKR6_9MICO</name>
<feature type="region of interest" description="Disordered" evidence="2">
    <location>
        <begin position="273"/>
        <end position="306"/>
    </location>
</feature>